<evidence type="ECO:0000256" key="1">
    <source>
        <dbReference type="SAM" id="MobiDB-lite"/>
    </source>
</evidence>
<dbReference type="RefSeq" id="WP_380793985.1">
    <property type="nucleotide sequence ID" value="NZ_JBHRVU010000004.1"/>
</dbReference>
<sequence>MSNILQQFITSRAERQKEVVTNTEQPVTRAEFNTLVLAVHGLIEDMDAAMSPEKLAAAMNAAFSEATKGRTPLANARRGTASRTFLAPAGEPDGDNVGNIMPPVTGKPSALRVNGGNGGRTFLAPKGD</sequence>
<evidence type="ECO:0000313" key="2">
    <source>
        <dbReference type="EMBL" id="MFC3440755.1"/>
    </source>
</evidence>
<accession>A0ABV7NCL0</accession>
<organism evidence="2 3">
    <name type="scientific">Sphingobium rhizovicinum</name>
    <dbReference type="NCBI Taxonomy" id="432308"/>
    <lineage>
        <taxon>Bacteria</taxon>
        <taxon>Pseudomonadati</taxon>
        <taxon>Pseudomonadota</taxon>
        <taxon>Alphaproteobacteria</taxon>
        <taxon>Sphingomonadales</taxon>
        <taxon>Sphingomonadaceae</taxon>
        <taxon>Sphingobium</taxon>
    </lineage>
</organism>
<gene>
    <name evidence="2" type="ORF">ACFOKF_05995</name>
</gene>
<comment type="caution">
    <text evidence="2">The sequence shown here is derived from an EMBL/GenBank/DDBJ whole genome shotgun (WGS) entry which is preliminary data.</text>
</comment>
<proteinExistence type="predicted"/>
<name>A0ABV7NCL0_9SPHN</name>
<dbReference type="EMBL" id="JBHRVU010000004">
    <property type="protein sequence ID" value="MFC3440755.1"/>
    <property type="molecule type" value="Genomic_DNA"/>
</dbReference>
<reference evidence="3" key="1">
    <citation type="journal article" date="2019" name="Int. J. Syst. Evol. Microbiol.">
        <title>The Global Catalogue of Microorganisms (GCM) 10K type strain sequencing project: providing services to taxonomists for standard genome sequencing and annotation.</title>
        <authorList>
            <consortium name="The Broad Institute Genomics Platform"/>
            <consortium name="The Broad Institute Genome Sequencing Center for Infectious Disease"/>
            <person name="Wu L."/>
            <person name="Ma J."/>
        </authorList>
    </citation>
    <scope>NUCLEOTIDE SEQUENCE [LARGE SCALE GENOMIC DNA]</scope>
    <source>
        <strain evidence="3">CCM 7491</strain>
    </source>
</reference>
<feature type="region of interest" description="Disordered" evidence="1">
    <location>
        <begin position="70"/>
        <end position="128"/>
    </location>
</feature>
<evidence type="ECO:0000313" key="3">
    <source>
        <dbReference type="Proteomes" id="UP001595681"/>
    </source>
</evidence>
<keyword evidence="3" id="KW-1185">Reference proteome</keyword>
<protein>
    <submittedName>
        <fullName evidence="2">Uncharacterized protein</fullName>
    </submittedName>
</protein>
<dbReference type="Proteomes" id="UP001595681">
    <property type="component" value="Unassembled WGS sequence"/>
</dbReference>